<evidence type="ECO:0000256" key="3">
    <source>
        <dbReference type="ARBA" id="ARBA00023163"/>
    </source>
</evidence>
<keyword evidence="6" id="KW-1185">Reference proteome</keyword>
<gene>
    <name evidence="5" type="ORF">OKW52_01855</name>
</gene>
<feature type="domain" description="HTH marR-type" evidence="4">
    <location>
        <begin position="38"/>
        <end position="167"/>
    </location>
</feature>
<dbReference type="InterPro" id="IPR039422">
    <property type="entry name" value="MarR/SlyA-like"/>
</dbReference>
<evidence type="ECO:0000256" key="2">
    <source>
        <dbReference type="ARBA" id="ARBA00023125"/>
    </source>
</evidence>
<dbReference type="SUPFAM" id="SSF46785">
    <property type="entry name" value="Winged helix' DNA-binding domain"/>
    <property type="match status" value="1"/>
</dbReference>
<evidence type="ECO:0000259" key="4">
    <source>
        <dbReference type="PROSITE" id="PS50995"/>
    </source>
</evidence>
<proteinExistence type="predicted"/>
<dbReference type="PRINTS" id="PR00598">
    <property type="entry name" value="HTHMARR"/>
</dbReference>
<accession>A0ABT3GU31</accession>
<evidence type="ECO:0000313" key="5">
    <source>
        <dbReference type="EMBL" id="MCW1931047.1"/>
    </source>
</evidence>
<dbReference type="InterPro" id="IPR036388">
    <property type="entry name" value="WH-like_DNA-bd_sf"/>
</dbReference>
<dbReference type="Pfam" id="PF01047">
    <property type="entry name" value="MarR"/>
    <property type="match status" value="1"/>
</dbReference>
<keyword evidence="3" id="KW-0804">Transcription</keyword>
<evidence type="ECO:0000313" key="6">
    <source>
        <dbReference type="Proteomes" id="UP001208938"/>
    </source>
</evidence>
<keyword evidence="2" id="KW-0238">DNA-binding</keyword>
<dbReference type="PROSITE" id="PS50995">
    <property type="entry name" value="HTH_MARR_2"/>
    <property type="match status" value="1"/>
</dbReference>
<name>A0ABT3GU31_9RHOB</name>
<dbReference type="PROSITE" id="PS01117">
    <property type="entry name" value="HTH_MARR_1"/>
    <property type="match status" value="1"/>
</dbReference>
<dbReference type="EMBL" id="JAPDFL010000001">
    <property type="protein sequence ID" value="MCW1931047.1"/>
    <property type="molecule type" value="Genomic_DNA"/>
</dbReference>
<dbReference type="RefSeq" id="WP_264504201.1">
    <property type="nucleotide sequence ID" value="NZ_JAPDFL010000001.1"/>
</dbReference>
<dbReference type="InterPro" id="IPR023187">
    <property type="entry name" value="Tscrpt_reg_MarR-type_CS"/>
</dbReference>
<dbReference type="PANTHER" id="PTHR33164:SF95">
    <property type="entry name" value="TRANSCRIPTIONAL REGULATOR"/>
    <property type="match status" value="1"/>
</dbReference>
<evidence type="ECO:0000256" key="1">
    <source>
        <dbReference type="ARBA" id="ARBA00023015"/>
    </source>
</evidence>
<sequence>MRSPRLVQHTHKCLCCTQADRVGVKGETVRAKEIYSQPGYLFRRMHQVSTAAFSAVETEKPLTPVQFAALLTIRDNPGIDATRLASAIRFDRTTIGHVIGRLEIKGLIIRNEGSLDKRTKLLRITAEGSMLLDSVGPRVGEIAEIILAPLKESERVELMRMLTLLDAAANQDVVDGEA</sequence>
<protein>
    <submittedName>
        <fullName evidence="5">MarR family winged helix-turn-helix transcriptional regulator</fullName>
    </submittedName>
</protein>
<dbReference type="InterPro" id="IPR000835">
    <property type="entry name" value="HTH_MarR-typ"/>
</dbReference>
<dbReference type="InterPro" id="IPR036390">
    <property type="entry name" value="WH_DNA-bd_sf"/>
</dbReference>
<reference evidence="5 6" key="1">
    <citation type="submission" date="2022-10" db="EMBL/GenBank/DDBJ databases">
        <title>Pararhodobacter sp. nov., isolated from marine algae.</title>
        <authorList>
            <person name="Choi B.J."/>
            <person name="Kim J.M."/>
            <person name="Lee J.K."/>
            <person name="Choi D.G."/>
            <person name="Jeon C.O."/>
        </authorList>
    </citation>
    <scope>NUCLEOTIDE SEQUENCE [LARGE SCALE GENOMIC DNA]</scope>
    <source>
        <strain evidence="5 6">ZQ420</strain>
    </source>
</reference>
<dbReference type="PANTHER" id="PTHR33164">
    <property type="entry name" value="TRANSCRIPTIONAL REGULATOR, MARR FAMILY"/>
    <property type="match status" value="1"/>
</dbReference>
<keyword evidence="1" id="KW-0805">Transcription regulation</keyword>
<dbReference type="Proteomes" id="UP001208938">
    <property type="component" value="Unassembled WGS sequence"/>
</dbReference>
<organism evidence="5 6">
    <name type="scientific">Pararhodobacter zhoushanensis</name>
    <dbReference type="NCBI Taxonomy" id="2479545"/>
    <lineage>
        <taxon>Bacteria</taxon>
        <taxon>Pseudomonadati</taxon>
        <taxon>Pseudomonadota</taxon>
        <taxon>Alphaproteobacteria</taxon>
        <taxon>Rhodobacterales</taxon>
        <taxon>Paracoccaceae</taxon>
        <taxon>Pararhodobacter</taxon>
    </lineage>
</organism>
<dbReference type="SMART" id="SM00347">
    <property type="entry name" value="HTH_MARR"/>
    <property type="match status" value="1"/>
</dbReference>
<comment type="caution">
    <text evidence="5">The sequence shown here is derived from an EMBL/GenBank/DDBJ whole genome shotgun (WGS) entry which is preliminary data.</text>
</comment>
<dbReference type="Gene3D" id="1.10.10.10">
    <property type="entry name" value="Winged helix-like DNA-binding domain superfamily/Winged helix DNA-binding domain"/>
    <property type="match status" value="1"/>
</dbReference>